<dbReference type="GO" id="GO:0006355">
    <property type="term" value="P:regulation of DNA-templated transcription"/>
    <property type="evidence" value="ECO:0007669"/>
    <property type="project" value="InterPro"/>
</dbReference>
<comment type="similarity">
    <text evidence="1">Belongs to the CNOT2/3/5 family.</text>
</comment>
<sequence>MANLGAEQAKQLLCRPRWLSRLTTLVIFVCMCKTVCSYNRGWRYHMSLRVWLARSDQDDLKERTTSHETGFYNVFDPVEWRKVRKELKLEYNQLEGRPRLPESLIQPSGNQCAQADASNISPGSS</sequence>
<dbReference type="AlphaFoldDB" id="A0A0M3HQA5"/>
<evidence type="ECO:0000313" key="6">
    <source>
        <dbReference type="Proteomes" id="UP000036681"/>
    </source>
</evidence>
<evidence type="ECO:0000256" key="4">
    <source>
        <dbReference type="SAM" id="MobiDB-lite"/>
    </source>
</evidence>
<dbReference type="InterPro" id="IPR038635">
    <property type="entry name" value="CCR4-NOT_su2/3/5_C_sf"/>
</dbReference>
<accession>A0A0M3HQA5</accession>
<organism evidence="6 7">
    <name type="scientific">Ascaris lumbricoides</name>
    <name type="common">Giant roundworm</name>
    <dbReference type="NCBI Taxonomy" id="6252"/>
    <lineage>
        <taxon>Eukaryota</taxon>
        <taxon>Metazoa</taxon>
        <taxon>Ecdysozoa</taxon>
        <taxon>Nematoda</taxon>
        <taxon>Chromadorea</taxon>
        <taxon>Rhabditida</taxon>
        <taxon>Spirurina</taxon>
        <taxon>Ascaridomorpha</taxon>
        <taxon>Ascaridoidea</taxon>
        <taxon>Ascarididae</taxon>
        <taxon>Ascaris</taxon>
    </lineage>
</organism>
<evidence type="ECO:0000313" key="7">
    <source>
        <dbReference type="WBParaSite" id="ALUE_0000424301-mRNA-1"/>
    </source>
</evidence>
<feature type="region of interest" description="Disordered" evidence="4">
    <location>
        <begin position="100"/>
        <end position="125"/>
    </location>
</feature>
<dbReference type="WBParaSite" id="ALUE_0000424301-mRNA-1">
    <property type="protein sequence ID" value="ALUE_0000424301-mRNA-1"/>
    <property type="gene ID" value="ALUE_0000424301"/>
</dbReference>
<dbReference type="Pfam" id="PF04153">
    <property type="entry name" value="NOT2_3_5_C"/>
    <property type="match status" value="1"/>
</dbReference>
<proteinExistence type="inferred from homology"/>
<dbReference type="GO" id="GO:2000036">
    <property type="term" value="P:regulation of stem cell population maintenance"/>
    <property type="evidence" value="ECO:0007669"/>
    <property type="project" value="UniProtKB-ARBA"/>
</dbReference>
<dbReference type="Gene3D" id="2.30.30.1020">
    <property type="entry name" value="CCR4-NOT complex subunit 2/3/5, C-terminal domain"/>
    <property type="match status" value="1"/>
</dbReference>
<dbReference type="GO" id="GO:0030015">
    <property type="term" value="C:CCR4-NOT core complex"/>
    <property type="evidence" value="ECO:0007669"/>
    <property type="project" value="InterPro"/>
</dbReference>
<evidence type="ECO:0000256" key="3">
    <source>
        <dbReference type="ARBA" id="ARBA00023163"/>
    </source>
</evidence>
<reference evidence="7" key="1">
    <citation type="submission" date="2017-02" db="UniProtKB">
        <authorList>
            <consortium name="WormBaseParasite"/>
        </authorList>
    </citation>
    <scope>IDENTIFICATION</scope>
</reference>
<keyword evidence="6" id="KW-1185">Reference proteome</keyword>
<keyword evidence="2" id="KW-0805">Transcription regulation</keyword>
<protein>
    <submittedName>
        <fullName evidence="7">NOT2_3_5 domain-containing protein</fullName>
    </submittedName>
</protein>
<evidence type="ECO:0000259" key="5">
    <source>
        <dbReference type="Pfam" id="PF04153"/>
    </source>
</evidence>
<keyword evidence="3" id="KW-0804">Transcription</keyword>
<name>A0A0M3HQA5_ASCLU</name>
<evidence type="ECO:0000256" key="1">
    <source>
        <dbReference type="ARBA" id="ARBA00007682"/>
    </source>
</evidence>
<feature type="domain" description="NOT2/NOT3/NOT5 C-terminal" evidence="5">
    <location>
        <begin position="38"/>
        <end position="94"/>
    </location>
</feature>
<dbReference type="PANTHER" id="PTHR23326">
    <property type="entry name" value="CCR4 NOT-RELATED"/>
    <property type="match status" value="1"/>
</dbReference>
<evidence type="ECO:0000256" key="2">
    <source>
        <dbReference type="ARBA" id="ARBA00023015"/>
    </source>
</evidence>
<dbReference type="InterPro" id="IPR007282">
    <property type="entry name" value="NOT2/3/5_C"/>
</dbReference>
<dbReference type="InterPro" id="IPR040168">
    <property type="entry name" value="Not2/3/5"/>
</dbReference>
<feature type="compositionally biased region" description="Polar residues" evidence="4">
    <location>
        <begin position="105"/>
        <end position="125"/>
    </location>
</feature>
<dbReference type="Proteomes" id="UP000036681">
    <property type="component" value="Unplaced"/>
</dbReference>